<evidence type="ECO:0000313" key="2">
    <source>
        <dbReference type="EMBL" id="JAE37720.1"/>
    </source>
</evidence>
<reference evidence="2" key="1">
    <citation type="submission" date="2014-09" db="EMBL/GenBank/DDBJ databases">
        <authorList>
            <person name="Magalhaes I.L.F."/>
            <person name="Oliveira U."/>
            <person name="Santos F.R."/>
            <person name="Vidigal T.H.D.A."/>
            <person name="Brescovit A.D."/>
            <person name="Santos A.J."/>
        </authorList>
    </citation>
    <scope>NUCLEOTIDE SEQUENCE</scope>
    <source>
        <tissue evidence="2">Shoot tissue taken approximately 20 cm above the soil surface</tissue>
    </source>
</reference>
<protein>
    <submittedName>
        <fullName evidence="2">Uncharacterized protein</fullName>
    </submittedName>
</protein>
<proteinExistence type="predicted"/>
<feature type="region of interest" description="Disordered" evidence="1">
    <location>
        <begin position="100"/>
        <end position="121"/>
    </location>
</feature>
<dbReference type="AlphaFoldDB" id="A0A0A9HKP8"/>
<reference evidence="2" key="2">
    <citation type="journal article" date="2015" name="Data Brief">
        <title>Shoot transcriptome of the giant reed, Arundo donax.</title>
        <authorList>
            <person name="Barrero R.A."/>
            <person name="Guerrero F.D."/>
            <person name="Moolhuijzen P."/>
            <person name="Goolsby J.A."/>
            <person name="Tidwell J."/>
            <person name="Bellgard S.E."/>
            <person name="Bellgard M.I."/>
        </authorList>
    </citation>
    <scope>NUCLEOTIDE SEQUENCE</scope>
    <source>
        <tissue evidence="2">Shoot tissue taken approximately 20 cm above the soil surface</tissue>
    </source>
</reference>
<name>A0A0A9HKP8_ARUDO</name>
<sequence>MPQRRHIEDPSFDAAVPTCSMWLVAKCSSRPSQERVQPLVITPALLIRMLRGRLRDSNSEANLLTEAMELRSSSSTSTFAPGILARMASLAASPAETLRTATTTCTPRSARTRSVSNPMPLDAPAPPVAQHNPMPRPPLVVHVTTSVLLRLGAASTAATPSVSRTTGSSSTVVASATSPYWSREVGSSTASSTSSPRGLLPGALHLEFHPRASGLSLDHLQRALELRVEEPELVQQLGGVVCVEPGDEVGRDASGGRGCGSWPAAATAMGGRAGRAAPAAPSGAG</sequence>
<feature type="region of interest" description="Disordered" evidence="1">
    <location>
        <begin position="262"/>
        <end position="285"/>
    </location>
</feature>
<evidence type="ECO:0000256" key="1">
    <source>
        <dbReference type="SAM" id="MobiDB-lite"/>
    </source>
</evidence>
<feature type="compositionally biased region" description="Low complexity" evidence="1">
    <location>
        <begin position="100"/>
        <end position="114"/>
    </location>
</feature>
<accession>A0A0A9HKP8</accession>
<feature type="compositionally biased region" description="Low complexity" evidence="1">
    <location>
        <begin position="263"/>
        <end position="285"/>
    </location>
</feature>
<dbReference type="EMBL" id="GBRH01160176">
    <property type="protein sequence ID" value="JAE37720.1"/>
    <property type="molecule type" value="Transcribed_RNA"/>
</dbReference>
<organism evidence="2">
    <name type="scientific">Arundo donax</name>
    <name type="common">Giant reed</name>
    <name type="synonym">Donax arundinaceus</name>
    <dbReference type="NCBI Taxonomy" id="35708"/>
    <lineage>
        <taxon>Eukaryota</taxon>
        <taxon>Viridiplantae</taxon>
        <taxon>Streptophyta</taxon>
        <taxon>Embryophyta</taxon>
        <taxon>Tracheophyta</taxon>
        <taxon>Spermatophyta</taxon>
        <taxon>Magnoliopsida</taxon>
        <taxon>Liliopsida</taxon>
        <taxon>Poales</taxon>
        <taxon>Poaceae</taxon>
        <taxon>PACMAD clade</taxon>
        <taxon>Arundinoideae</taxon>
        <taxon>Arundineae</taxon>
        <taxon>Arundo</taxon>
    </lineage>
</organism>
<feature type="region of interest" description="Disordered" evidence="1">
    <location>
        <begin position="176"/>
        <end position="197"/>
    </location>
</feature>